<feature type="chain" id="PRO_5046438374" evidence="1">
    <location>
        <begin position="19"/>
        <end position="178"/>
    </location>
</feature>
<gene>
    <name evidence="2" type="ORF">ACFOWD_02425</name>
</gene>
<dbReference type="Proteomes" id="UP001595826">
    <property type="component" value="Unassembled WGS sequence"/>
</dbReference>
<protein>
    <submittedName>
        <fullName evidence="2">Uncharacterized protein</fullName>
    </submittedName>
</protein>
<keyword evidence="1" id="KW-0732">Signal</keyword>
<evidence type="ECO:0000313" key="2">
    <source>
        <dbReference type="EMBL" id="MFC4267749.1"/>
    </source>
</evidence>
<proteinExistence type="predicted"/>
<feature type="signal peptide" evidence="1">
    <location>
        <begin position="1"/>
        <end position="18"/>
    </location>
</feature>
<evidence type="ECO:0000313" key="3">
    <source>
        <dbReference type="Proteomes" id="UP001595826"/>
    </source>
</evidence>
<accession>A0ABV8R8K5</accession>
<sequence length="178" mass="21185">MGKIILLLFISLTISSYAQSDKFKEQVTIVNSFKADFYTSPKSIIFVFNDSGHLGNYYTKLFKDLKKTLRKEKIKVGSEFNFSNKKDFANDISNAPKNKNKRSDFEFICNITTKYYKDPEEWKNYKDLKKRKTQHDLIFTMYNNKNERILKLNLFIQSYYTIATKTKETSILFYEFIK</sequence>
<organism evidence="2 3">
    <name type="scientific">Polaribacter marinivivus</name>
    <dbReference type="NCBI Taxonomy" id="1524260"/>
    <lineage>
        <taxon>Bacteria</taxon>
        <taxon>Pseudomonadati</taxon>
        <taxon>Bacteroidota</taxon>
        <taxon>Flavobacteriia</taxon>
        <taxon>Flavobacteriales</taxon>
        <taxon>Flavobacteriaceae</taxon>
    </lineage>
</organism>
<keyword evidence="3" id="KW-1185">Reference proteome</keyword>
<name>A0ABV8R8K5_9FLAO</name>
<dbReference type="EMBL" id="JBHSCY010000001">
    <property type="protein sequence ID" value="MFC4267749.1"/>
    <property type="molecule type" value="Genomic_DNA"/>
</dbReference>
<dbReference type="RefSeq" id="WP_377407819.1">
    <property type="nucleotide sequence ID" value="NZ_JBHSCY010000001.1"/>
</dbReference>
<reference evidence="3" key="1">
    <citation type="journal article" date="2019" name="Int. J. Syst. Evol. Microbiol.">
        <title>The Global Catalogue of Microorganisms (GCM) 10K type strain sequencing project: providing services to taxonomists for standard genome sequencing and annotation.</title>
        <authorList>
            <consortium name="The Broad Institute Genomics Platform"/>
            <consortium name="The Broad Institute Genome Sequencing Center for Infectious Disease"/>
            <person name="Wu L."/>
            <person name="Ma J."/>
        </authorList>
    </citation>
    <scope>NUCLEOTIDE SEQUENCE [LARGE SCALE GENOMIC DNA]</scope>
    <source>
        <strain evidence="3">CECT 8655</strain>
    </source>
</reference>
<evidence type="ECO:0000256" key="1">
    <source>
        <dbReference type="SAM" id="SignalP"/>
    </source>
</evidence>
<comment type="caution">
    <text evidence="2">The sequence shown here is derived from an EMBL/GenBank/DDBJ whole genome shotgun (WGS) entry which is preliminary data.</text>
</comment>